<dbReference type="EMBL" id="GBXM01004766">
    <property type="protein sequence ID" value="JAI03812.1"/>
    <property type="molecule type" value="Transcribed_RNA"/>
</dbReference>
<accession>A0A0E9XN36</accession>
<name>A0A0E9XN36_ANGAN</name>
<protein>
    <submittedName>
        <fullName evidence="1">Uncharacterized protein</fullName>
    </submittedName>
</protein>
<organism evidence="1">
    <name type="scientific">Anguilla anguilla</name>
    <name type="common">European freshwater eel</name>
    <name type="synonym">Muraena anguilla</name>
    <dbReference type="NCBI Taxonomy" id="7936"/>
    <lineage>
        <taxon>Eukaryota</taxon>
        <taxon>Metazoa</taxon>
        <taxon>Chordata</taxon>
        <taxon>Craniata</taxon>
        <taxon>Vertebrata</taxon>
        <taxon>Euteleostomi</taxon>
        <taxon>Actinopterygii</taxon>
        <taxon>Neopterygii</taxon>
        <taxon>Teleostei</taxon>
        <taxon>Anguilliformes</taxon>
        <taxon>Anguillidae</taxon>
        <taxon>Anguilla</taxon>
    </lineage>
</organism>
<proteinExistence type="predicted"/>
<dbReference type="AlphaFoldDB" id="A0A0E9XN36"/>
<sequence length="46" mass="5311">MILTTNHFHFSHQGINTEIKLTSTQAKWHCKLQIMCKSWSSPHDSG</sequence>
<reference evidence="1" key="2">
    <citation type="journal article" date="2015" name="Fish Shellfish Immunol.">
        <title>Early steps in the European eel (Anguilla anguilla)-Vibrio vulnificus interaction in the gills: Role of the RtxA13 toxin.</title>
        <authorList>
            <person name="Callol A."/>
            <person name="Pajuelo D."/>
            <person name="Ebbesson L."/>
            <person name="Teles M."/>
            <person name="MacKenzie S."/>
            <person name="Amaro C."/>
        </authorList>
    </citation>
    <scope>NUCLEOTIDE SEQUENCE</scope>
</reference>
<evidence type="ECO:0000313" key="1">
    <source>
        <dbReference type="EMBL" id="JAI03812.1"/>
    </source>
</evidence>
<reference evidence="1" key="1">
    <citation type="submission" date="2014-11" db="EMBL/GenBank/DDBJ databases">
        <authorList>
            <person name="Amaro Gonzalez C."/>
        </authorList>
    </citation>
    <scope>NUCLEOTIDE SEQUENCE</scope>
</reference>